<dbReference type="SUPFAM" id="SSF55174">
    <property type="entry name" value="Alpha-L RNA-binding motif"/>
    <property type="match status" value="1"/>
</dbReference>
<accession>A0A117UWP2</accession>
<evidence type="ECO:0000313" key="4">
    <source>
        <dbReference type="Proteomes" id="UP000058012"/>
    </source>
</evidence>
<dbReference type="OrthoDB" id="9797176at2"/>
<evidence type="ECO:0000313" key="3">
    <source>
        <dbReference type="EMBL" id="KUR72256.1"/>
    </source>
</evidence>
<dbReference type="InterPro" id="IPR002942">
    <property type="entry name" value="S4_RNA-bd"/>
</dbReference>
<sequence length="113" mass="12413">MAAEGSLRIDKLLWFLRFASSRSLAQDWVAEGHIRLNGRRIERASTAVRCGDVLVLPLRSGVRVITIGQLPRRRGPAEEAKGCYEVLDAAALAPLARTERDTPITEPEGLPLP</sequence>
<protein>
    <submittedName>
        <fullName evidence="3">RNA-binding protein</fullName>
    </submittedName>
</protein>
<dbReference type="CDD" id="cd00165">
    <property type="entry name" value="S4"/>
    <property type="match status" value="1"/>
</dbReference>
<keyword evidence="4" id="KW-1185">Reference proteome</keyword>
<proteinExistence type="predicted"/>
<feature type="domain" description="RNA-binding S4" evidence="2">
    <location>
        <begin position="7"/>
        <end position="71"/>
    </location>
</feature>
<comment type="caution">
    <text evidence="3">The sequence shown here is derived from an EMBL/GenBank/DDBJ whole genome shotgun (WGS) entry which is preliminary data.</text>
</comment>
<dbReference type="EMBL" id="LLZS01000003">
    <property type="protein sequence ID" value="KUR72256.1"/>
    <property type="molecule type" value="Genomic_DNA"/>
</dbReference>
<name>A0A117UWP2_9SPHN</name>
<dbReference type="STRING" id="1117702.AQZ52_02965"/>
<dbReference type="SMART" id="SM00363">
    <property type="entry name" value="S4"/>
    <property type="match status" value="1"/>
</dbReference>
<dbReference type="Proteomes" id="UP000058012">
    <property type="component" value="Unassembled WGS sequence"/>
</dbReference>
<dbReference type="InterPro" id="IPR036986">
    <property type="entry name" value="S4_RNA-bd_sf"/>
</dbReference>
<keyword evidence="1" id="KW-0694">RNA-binding</keyword>
<organism evidence="3 4">
    <name type="scientific">Novosphingobium fuchskuhlense</name>
    <dbReference type="NCBI Taxonomy" id="1117702"/>
    <lineage>
        <taxon>Bacteria</taxon>
        <taxon>Pseudomonadati</taxon>
        <taxon>Pseudomonadota</taxon>
        <taxon>Alphaproteobacteria</taxon>
        <taxon>Sphingomonadales</taxon>
        <taxon>Sphingomonadaceae</taxon>
        <taxon>Novosphingobium</taxon>
    </lineage>
</organism>
<gene>
    <name evidence="3" type="ORF">AQZ52_02965</name>
</gene>
<dbReference type="RefSeq" id="WP_067906428.1">
    <property type="nucleotide sequence ID" value="NZ_KQ954244.1"/>
</dbReference>
<reference evidence="3 4" key="1">
    <citation type="submission" date="2015-10" db="EMBL/GenBank/DDBJ databases">
        <title>Draft genome sequence of Novosphingobium fuchskuhlense DSM 25065 isolated from a surface water sample of the southwest basin of Lake Grosse Fuchskuhle.</title>
        <authorList>
            <person name="Ruckert C."/>
            <person name="Winkler A."/>
            <person name="Glaeser J."/>
            <person name="Grossart H.-P."/>
            <person name="Kalinowski J."/>
            <person name="Glaeser S."/>
        </authorList>
    </citation>
    <scope>NUCLEOTIDE SEQUENCE [LARGE SCALE GENOMIC DNA]</scope>
    <source>
        <strain evidence="3 4">FNE08-7</strain>
    </source>
</reference>
<evidence type="ECO:0000256" key="1">
    <source>
        <dbReference type="PROSITE-ProRule" id="PRU00182"/>
    </source>
</evidence>
<evidence type="ECO:0000259" key="2">
    <source>
        <dbReference type="SMART" id="SM00363"/>
    </source>
</evidence>
<dbReference type="AlphaFoldDB" id="A0A117UWP2"/>
<dbReference type="Gene3D" id="3.10.290.10">
    <property type="entry name" value="RNA-binding S4 domain"/>
    <property type="match status" value="1"/>
</dbReference>
<dbReference type="Pfam" id="PF01479">
    <property type="entry name" value="S4"/>
    <property type="match status" value="1"/>
</dbReference>
<dbReference type="GO" id="GO:0003723">
    <property type="term" value="F:RNA binding"/>
    <property type="evidence" value="ECO:0007669"/>
    <property type="project" value="UniProtKB-KW"/>
</dbReference>
<dbReference type="PROSITE" id="PS50889">
    <property type="entry name" value="S4"/>
    <property type="match status" value="1"/>
</dbReference>